<proteinExistence type="predicted"/>
<evidence type="ECO:0000313" key="2">
    <source>
        <dbReference type="EMBL" id="OSX66536.1"/>
    </source>
</evidence>
<gene>
    <name evidence="2" type="ORF">POSPLADRAFT_1085711</name>
</gene>
<feature type="non-terminal residue" evidence="2">
    <location>
        <position position="121"/>
    </location>
</feature>
<dbReference type="OrthoDB" id="2786665at2759"/>
<dbReference type="RefSeq" id="XP_024343330.1">
    <property type="nucleotide sequence ID" value="XM_024483040.1"/>
</dbReference>
<feature type="region of interest" description="Disordered" evidence="1">
    <location>
        <begin position="89"/>
        <end position="121"/>
    </location>
</feature>
<dbReference type="GeneID" id="36327989"/>
<keyword evidence="3" id="KW-1185">Reference proteome</keyword>
<dbReference type="EMBL" id="KZ110592">
    <property type="protein sequence ID" value="OSX66536.1"/>
    <property type="molecule type" value="Genomic_DNA"/>
</dbReference>
<protein>
    <submittedName>
        <fullName evidence="2">Uncharacterized protein</fullName>
    </submittedName>
</protein>
<accession>A0A1X6NDM7</accession>
<evidence type="ECO:0000256" key="1">
    <source>
        <dbReference type="SAM" id="MobiDB-lite"/>
    </source>
</evidence>
<dbReference type="AlphaFoldDB" id="A0A1X6NDM7"/>
<sequence>QDVFGQVLQCRTGHCFIGEYYHQFLPAEPDDCPCGHPTQTRAHILQDCPRYAPHRHVLRAASRTIDLPTILGTKDGITALATFIARSGAFTKTGPPRPAPAEEATEAQDAEDAADDDPGDE</sequence>
<organism evidence="2 3">
    <name type="scientific">Postia placenta MAD-698-R-SB12</name>
    <dbReference type="NCBI Taxonomy" id="670580"/>
    <lineage>
        <taxon>Eukaryota</taxon>
        <taxon>Fungi</taxon>
        <taxon>Dikarya</taxon>
        <taxon>Basidiomycota</taxon>
        <taxon>Agaricomycotina</taxon>
        <taxon>Agaricomycetes</taxon>
        <taxon>Polyporales</taxon>
        <taxon>Adustoporiaceae</taxon>
        <taxon>Rhodonia</taxon>
    </lineage>
</organism>
<dbReference type="STRING" id="670580.A0A1X6NDM7"/>
<feature type="compositionally biased region" description="Acidic residues" evidence="1">
    <location>
        <begin position="103"/>
        <end position="121"/>
    </location>
</feature>
<name>A0A1X6NDM7_9APHY</name>
<feature type="non-terminal residue" evidence="2">
    <location>
        <position position="1"/>
    </location>
</feature>
<reference evidence="2 3" key="1">
    <citation type="submission" date="2017-04" db="EMBL/GenBank/DDBJ databases">
        <title>Genome Sequence of the Model Brown-Rot Fungus Postia placenta SB12.</title>
        <authorList>
            <consortium name="DOE Joint Genome Institute"/>
            <person name="Gaskell J."/>
            <person name="Kersten P."/>
            <person name="Larrondo L.F."/>
            <person name="Canessa P."/>
            <person name="Martinez D."/>
            <person name="Hibbett D."/>
            <person name="Schmoll M."/>
            <person name="Kubicek C.P."/>
            <person name="Martinez A.T."/>
            <person name="Yadav J."/>
            <person name="Master E."/>
            <person name="Magnuson J.K."/>
            <person name="James T."/>
            <person name="Yaver D."/>
            <person name="Berka R."/>
            <person name="Labutti K."/>
            <person name="Lipzen A."/>
            <person name="Aerts A."/>
            <person name="Barry K."/>
            <person name="Henrissat B."/>
            <person name="Blanchette R."/>
            <person name="Grigoriev I."/>
            <person name="Cullen D."/>
        </authorList>
    </citation>
    <scope>NUCLEOTIDE SEQUENCE [LARGE SCALE GENOMIC DNA]</scope>
    <source>
        <strain evidence="2 3">MAD-698-R-SB12</strain>
    </source>
</reference>
<evidence type="ECO:0000313" key="3">
    <source>
        <dbReference type="Proteomes" id="UP000194127"/>
    </source>
</evidence>
<dbReference type="Proteomes" id="UP000194127">
    <property type="component" value="Unassembled WGS sequence"/>
</dbReference>